<protein>
    <submittedName>
        <fullName evidence="1">RCG21028</fullName>
    </submittedName>
</protein>
<reference evidence="2" key="1">
    <citation type="submission" date="2005-09" db="EMBL/GenBank/DDBJ databases">
        <authorList>
            <person name="Mural R.J."/>
            <person name="Li P.W."/>
            <person name="Adams M.D."/>
            <person name="Amanatides P.G."/>
            <person name="Baden-Tillson H."/>
            <person name="Barnstead M."/>
            <person name="Chin S.H."/>
            <person name="Dew I."/>
            <person name="Evans C.A."/>
            <person name="Ferriera S."/>
            <person name="Flanigan M."/>
            <person name="Fosler C."/>
            <person name="Glodek A."/>
            <person name="Gu Z."/>
            <person name="Holt R.A."/>
            <person name="Jennings D."/>
            <person name="Kraft C.L."/>
            <person name="Lu F."/>
            <person name="Nguyen T."/>
            <person name="Nusskern D.R."/>
            <person name="Pfannkoch C.M."/>
            <person name="Sitter C."/>
            <person name="Sutton G.G."/>
            <person name="Venter J.C."/>
            <person name="Wang Z."/>
            <person name="Woodage T."/>
            <person name="Zheng X.H."/>
            <person name="Zhong F."/>
        </authorList>
    </citation>
    <scope>NUCLEOTIDE SEQUENCE [LARGE SCALE GENOMIC DNA]</scope>
    <source>
        <strain>BN</strain>
        <strain evidence="2">Sprague-Dawley</strain>
    </source>
</reference>
<evidence type="ECO:0000313" key="2">
    <source>
        <dbReference type="Proteomes" id="UP000234681"/>
    </source>
</evidence>
<sequence>MNFMQVGNVTFVHYRKGNSDIQRNIHRVPKDMRTGNQNHALGFINSNTKCMSTTNGVFKVCQVVFNTDNKT</sequence>
<gene>
    <name evidence="1" type="ORF">rCG_21028</name>
</gene>
<name>A6JE60_RAT</name>
<organism evidence="1 2">
    <name type="scientific">Rattus norvegicus</name>
    <name type="common">Rat</name>
    <dbReference type="NCBI Taxonomy" id="10116"/>
    <lineage>
        <taxon>Eukaryota</taxon>
        <taxon>Metazoa</taxon>
        <taxon>Chordata</taxon>
        <taxon>Craniata</taxon>
        <taxon>Vertebrata</taxon>
        <taxon>Euteleostomi</taxon>
        <taxon>Mammalia</taxon>
        <taxon>Eutheria</taxon>
        <taxon>Euarchontoglires</taxon>
        <taxon>Glires</taxon>
        <taxon>Rodentia</taxon>
        <taxon>Myomorpha</taxon>
        <taxon>Muroidea</taxon>
        <taxon>Muridae</taxon>
        <taxon>Murinae</taxon>
        <taxon>Rattus</taxon>
    </lineage>
</organism>
<dbReference type="Proteomes" id="UP000234681">
    <property type="component" value="Chromosome 6"/>
</dbReference>
<proteinExistence type="predicted"/>
<evidence type="ECO:0000313" key="1">
    <source>
        <dbReference type="EMBL" id="EDL81604.1"/>
    </source>
</evidence>
<dbReference type="AlphaFoldDB" id="A6JE60"/>
<accession>A6JE60</accession>
<dbReference type="EMBL" id="CH473982">
    <property type="protein sequence ID" value="EDL81604.1"/>
    <property type="molecule type" value="Genomic_DNA"/>
</dbReference>